<dbReference type="Gene3D" id="2.30.30.380">
    <property type="entry name" value="Zn-finger domain of Sec23/24"/>
    <property type="match status" value="1"/>
</dbReference>
<feature type="compositionally biased region" description="Basic and acidic residues" evidence="4">
    <location>
        <begin position="251"/>
        <end position="269"/>
    </location>
</feature>
<feature type="domain" description="Sec23/Sec24 helical" evidence="7">
    <location>
        <begin position="713"/>
        <end position="811"/>
    </location>
</feature>
<dbReference type="InterPro" id="IPR006896">
    <property type="entry name" value="Sec23/24_trunk_dom"/>
</dbReference>
<reference evidence="8" key="1">
    <citation type="submission" date="2022-08" db="EMBL/GenBank/DDBJ databases">
        <title>Novel sulfate-reducing endosymbionts in the free-living metamonad Anaeramoeba.</title>
        <authorList>
            <person name="Jerlstrom-Hultqvist J."/>
            <person name="Cepicka I."/>
            <person name="Gallot-Lavallee L."/>
            <person name="Salas-Leiva D."/>
            <person name="Curtis B.A."/>
            <person name="Zahonova K."/>
            <person name="Pipaliya S."/>
            <person name="Dacks J."/>
            <person name="Roger A.J."/>
        </authorList>
    </citation>
    <scope>NUCLEOTIDE SEQUENCE</scope>
    <source>
        <strain evidence="8">Schooner1</strain>
    </source>
</reference>
<accession>A0ABQ8XMB4</accession>
<evidence type="ECO:0000313" key="9">
    <source>
        <dbReference type="Proteomes" id="UP001150062"/>
    </source>
</evidence>
<feature type="region of interest" description="Disordered" evidence="4">
    <location>
        <begin position="1"/>
        <end position="25"/>
    </location>
</feature>
<feature type="compositionally biased region" description="Basic and acidic residues" evidence="4">
    <location>
        <begin position="333"/>
        <end position="342"/>
    </location>
</feature>
<feature type="compositionally biased region" description="Acidic residues" evidence="4">
    <location>
        <begin position="323"/>
        <end position="332"/>
    </location>
</feature>
<dbReference type="InterPro" id="IPR050550">
    <property type="entry name" value="SEC23_SEC24_subfamily"/>
</dbReference>
<dbReference type="Proteomes" id="UP001150062">
    <property type="component" value="Unassembled WGS sequence"/>
</dbReference>
<evidence type="ECO:0000256" key="2">
    <source>
        <dbReference type="ARBA" id="ARBA00022448"/>
    </source>
</evidence>
<dbReference type="PANTHER" id="PTHR13803">
    <property type="entry name" value="SEC24-RELATED PROTEIN"/>
    <property type="match status" value="1"/>
</dbReference>
<dbReference type="SUPFAM" id="SSF82754">
    <property type="entry name" value="C-terminal, gelsolin-like domain of Sec23/24"/>
    <property type="match status" value="1"/>
</dbReference>
<organism evidence="8 9">
    <name type="scientific">Anaeramoeba flamelloides</name>
    <dbReference type="NCBI Taxonomy" id="1746091"/>
    <lineage>
        <taxon>Eukaryota</taxon>
        <taxon>Metamonada</taxon>
        <taxon>Anaeramoebidae</taxon>
        <taxon>Anaeramoeba</taxon>
    </lineage>
</organism>
<dbReference type="Gene3D" id="3.40.20.10">
    <property type="entry name" value="Severin"/>
    <property type="match status" value="1"/>
</dbReference>
<comment type="similarity">
    <text evidence="1">Belongs to the SEC23/SEC24 family. SEC24 subfamily.</text>
</comment>
<dbReference type="Gene3D" id="1.20.120.730">
    <property type="entry name" value="Sec23/Sec24 helical domain"/>
    <property type="match status" value="1"/>
</dbReference>
<evidence type="ECO:0000259" key="5">
    <source>
        <dbReference type="Pfam" id="PF04810"/>
    </source>
</evidence>
<dbReference type="EMBL" id="JAOAOG010000274">
    <property type="protein sequence ID" value="KAJ6233768.1"/>
    <property type="molecule type" value="Genomic_DNA"/>
</dbReference>
<dbReference type="Pfam" id="PF04811">
    <property type="entry name" value="Sec23_trunk"/>
    <property type="match status" value="1"/>
</dbReference>
<evidence type="ECO:0000259" key="7">
    <source>
        <dbReference type="Pfam" id="PF04815"/>
    </source>
</evidence>
<feature type="compositionally biased region" description="Basic and acidic residues" evidence="4">
    <location>
        <begin position="277"/>
        <end position="299"/>
    </location>
</feature>
<dbReference type="InterPro" id="IPR036180">
    <property type="entry name" value="Gelsolin-like_dom_sf"/>
</dbReference>
<dbReference type="Pfam" id="PF04810">
    <property type="entry name" value="zf-Sec23_Sec24"/>
    <property type="match status" value="1"/>
</dbReference>
<feature type="region of interest" description="Disordered" evidence="4">
    <location>
        <begin position="251"/>
        <end position="299"/>
    </location>
</feature>
<sequence length="970" mass="112873">MSEKKPLLVPESQDQLSGSSDYPFEQLPRKQQKRLRVPLPLQNLRHVQEPFVRCGLKYIPPDFKMLDQKLTPLTLAVRPTVPRNAKTNTPVIVYDDHQPIRCENCQSYIAPSTKFIENGNIWVCGMCEKWNDVPEWYKCSLNSEGLREDLEERPELTQLNVIIQSDKTTNFSQKKKKKKEIKKEMKKEKLNQKKCPYPYVVMIDTSIESMKEKYPEIWSKSIEKSISALPKESKIFLITFDQMITIIEPSKRKSEKETEKANLQKKENQNENQNGEQKQEQKDEQKQEQKEEKEKEKEKEIVLEIEKKIEIEIEKEETNTIELGDESSEEEKEEKKEKEKENKKKNHWNISVITDPNHPFLPRSKLRSHNKESFVEALGFLIGSQKKHANKKEKILKKEGTCYGSALLVSKKILSKTGGRILSFLGSNPTIGVGSIKKVKIEKETVTNEYENEDEFGVPIPSYPEEEENKDPYKGHKLGAGYDYQRKELDWYTDLANQFLSKGIRVDTFITDSTKLNVGPTIFLINHLTGGNFELIRNCRTDRFLTQRLKQLLGSNILRDVKIECWCSINSLTISYANEYSIEKRPLNKNINLNNDNNNEHGNPTNFCKIPICDENYSVTITFDQIKQIIKQKIKQGQTKNNNNNNNQNQNQINKQNNFVHLQIAISYRRDSNNLGNSSNNKSESKRDLRLLNLTLEITQDLRKFYSGVDLSMLLNFFLKRGTSQIFQTRPEKLRYQITNQVINILTQVKLHCSPQSKKEILTIPKKLTLLPIYCSSLIKNRLFRENEPISRDEKAALVSFILKLPVSNSLTYVYPRFIPLVKLPSLDQLQFFDLSSRYLKPRSVYLLEDGFRCFLWIGWKIGFGFFGKLLNSPSLNYLDLKKTILPKLNNEISQKVNAIIEQMQKISKVTLVPELVKRGDFHEFYALSMLFCDSVNNQLSYPNYLDFLKNRINEEIGSQLNDQLLNNEK</sequence>
<evidence type="ECO:0000256" key="4">
    <source>
        <dbReference type="SAM" id="MobiDB-lite"/>
    </source>
</evidence>
<gene>
    <name evidence="8" type="ORF">M0813_29628</name>
</gene>
<name>A0ABQ8XMB4_9EUKA</name>
<evidence type="ECO:0000313" key="8">
    <source>
        <dbReference type="EMBL" id="KAJ6233768.1"/>
    </source>
</evidence>
<keyword evidence="3" id="KW-0653">Protein transport</keyword>
<dbReference type="InterPro" id="IPR036465">
    <property type="entry name" value="vWFA_dom_sf"/>
</dbReference>
<feature type="region of interest" description="Disordered" evidence="4">
    <location>
        <begin position="455"/>
        <end position="474"/>
    </location>
</feature>
<dbReference type="InterPro" id="IPR029006">
    <property type="entry name" value="ADF-H/Gelsolin-like_dom_sf"/>
</dbReference>
<comment type="caution">
    <text evidence="8">The sequence shown here is derived from an EMBL/GenBank/DDBJ whole genome shotgun (WGS) entry which is preliminary data.</text>
</comment>
<dbReference type="InterPro" id="IPR036174">
    <property type="entry name" value="Znf_Sec23_Sec24_sf"/>
</dbReference>
<protein>
    <submittedName>
        <fullName evidence="8">Sec24-related protein</fullName>
    </submittedName>
</protein>
<dbReference type="InterPro" id="IPR006900">
    <property type="entry name" value="Sec23/24_helical_dom"/>
</dbReference>
<feature type="domain" description="Zinc finger Sec23/Sec24-type" evidence="5">
    <location>
        <begin position="99"/>
        <end position="137"/>
    </location>
</feature>
<evidence type="ECO:0000256" key="1">
    <source>
        <dbReference type="ARBA" id="ARBA00008334"/>
    </source>
</evidence>
<evidence type="ECO:0000256" key="3">
    <source>
        <dbReference type="ARBA" id="ARBA00022927"/>
    </source>
</evidence>
<keyword evidence="2" id="KW-0813">Transport</keyword>
<evidence type="ECO:0000259" key="6">
    <source>
        <dbReference type="Pfam" id="PF04811"/>
    </source>
</evidence>
<dbReference type="SUPFAM" id="SSF53300">
    <property type="entry name" value="vWA-like"/>
    <property type="match status" value="2"/>
</dbReference>
<feature type="region of interest" description="Disordered" evidence="4">
    <location>
        <begin position="319"/>
        <end position="344"/>
    </location>
</feature>
<proteinExistence type="inferred from homology"/>
<dbReference type="InterPro" id="IPR036175">
    <property type="entry name" value="Sec23/24_helical_dom_sf"/>
</dbReference>
<dbReference type="SUPFAM" id="SSF82919">
    <property type="entry name" value="Zn-finger domain of Sec23/24"/>
    <property type="match status" value="1"/>
</dbReference>
<feature type="domain" description="Sec23/Sec24 trunk" evidence="6">
    <location>
        <begin position="196"/>
        <end position="253"/>
    </location>
</feature>
<keyword evidence="9" id="KW-1185">Reference proteome</keyword>
<dbReference type="InterPro" id="IPR006895">
    <property type="entry name" value="Znf_Sec23_Sec24"/>
</dbReference>
<dbReference type="SUPFAM" id="SSF81811">
    <property type="entry name" value="Helical domain of Sec23/24"/>
    <property type="match status" value="1"/>
</dbReference>
<dbReference type="Gene3D" id="3.40.50.410">
    <property type="entry name" value="von Willebrand factor, type A domain"/>
    <property type="match status" value="2"/>
</dbReference>
<dbReference type="Pfam" id="PF04815">
    <property type="entry name" value="Sec23_helical"/>
    <property type="match status" value="1"/>
</dbReference>